<evidence type="ECO:0000256" key="3">
    <source>
        <dbReference type="ARBA" id="ARBA00022448"/>
    </source>
</evidence>
<evidence type="ECO:0000256" key="11">
    <source>
        <dbReference type="PROSITE-ProRule" id="PRU00282"/>
    </source>
</evidence>
<sequence length="380" mass="41441">MPGLVTPTYNTLSAVFPSTPFSVAVPRKKTTRVQPSVALLYPYASISEEAKKLGKEAEAEFRHASEVTQQKAGKIEMYTPKFYTACTIGGVLACGLTHTAVTPLDLVKCRRQVDSKLYRSNIQAWRTIWRAEGIRGIFTGWSPTFFGYCAQGGLKYGGYEFFKKFYADLAGPENAAKYKTVIYLAGSASAEFIADVALCPLESVKVRMQTSIPPEFNGTADGLRSVVAKEGLGGLYKGLYPLWGRQIPYTMMKFASFETVVEMIYDYLPKSKDQYGTGAQTTVSFAGGYIAGILCAIVSHPADVMVSKLNANRKPGEAFGGAMKRIYGEIGFGGLWNGLPVRIVMIGTLTGLQWLLYDSFKLFVGLPTTGGLAPEEKAKQ</sequence>
<dbReference type="InterPro" id="IPR023395">
    <property type="entry name" value="MCP_dom_sf"/>
</dbReference>
<evidence type="ECO:0000256" key="8">
    <source>
        <dbReference type="ARBA" id="ARBA00023128"/>
    </source>
</evidence>
<dbReference type="FunFam" id="1.50.40.10:FF:000131">
    <property type="entry name" value="Mitochondrial phosphate carrier protein 2"/>
    <property type="match status" value="1"/>
</dbReference>
<feature type="repeat" description="Solcar" evidence="11">
    <location>
        <begin position="279"/>
        <end position="363"/>
    </location>
</feature>
<dbReference type="Gene3D" id="1.50.40.10">
    <property type="entry name" value="Mitochondrial carrier domain"/>
    <property type="match status" value="2"/>
</dbReference>
<dbReference type="EMBL" id="ML120565">
    <property type="protein sequence ID" value="RPA89605.1"/>
    <property type="molecule type" value="Genomic_DNA"/>
</dbReference>
<keyword evidence="6" id="KW-0999">Mitochondrion inner membrane</keyword>
<keyword evidence="3 12" id="KW-0813">Transport</keyword>
<dbReference type="PANTHER" id="PTHR45671:SF10">
    <property type="entry name" value="SOLUTE CARRIER FAMILY 25 MEMBER 3"/>
    <property type="match status" value="1"/>
</dbReference>
<evidence type="ECO:0000256" key="7">
    <source>
        <dbReference type="ARBA" id="ARBA00022989"/>
    </source>
</evidence>
<comment type="subcellular location">
    <subcellularLocation>
        <location evidence="1">Mitochondrion inner membrane</location>
        <topology evidence="1">Multi-pass membrane protein</topology>
    </subcellularLocation>
</comment>
<evidence type="ECO:0000256" key="12">
    <source>
        <dbReference type="RuleBase" id="RU000488"/>
    </source>
</evidence>
<dbReference type="AlphaFoldDB" id="A0A3N4IUY8"/>
<evidence type="ECO:0000256" key="2">
    <source>
        <dbReference type="ARBA" id="ARBA00006375"/>
    </source>
</evidence>
<dbReference type="GO" id="GO:0005743">
    <property type="term" value="C:mitochondrial inner membrane"/>
    <property type="evidence" value="ECO:0007669"/>
    <property type="project" value="UniProtKB-SubCell"/>
</dbReference>
<evidence type="ECO:0000313" key="14">
    <source>
        <dbReference type="Proteomes" id="UP000276215"/>
    </source>
</evidence>
<evidence type="ECO:0000313" key="13">
    <source>
        <dbReference type="EMBL" id="RPA89605.1"/>
    </source>
</evidence>
<dbReference type="PANTHER" id="PTHR45671">
    <property type="entry name" value="SOLUTE CARRIER FAMILY 25 (MITOCHONDRIAL CARRIER PHOSPHATE CARRIER), MEMBER 3, LIKE-RELATED-RELATED"/>
    <property type="match status" value="1"/>
</dbReference>
<comment type="similarity">
    <text evidence="2 12">Belongs to the mitochondrial carrier (TC 2.A.29) family.</text>
</comment>
<evidence type="ECO:0000256" key="1">
    <source>
        <dbReference type="ARBA" id="ARBA00004448"/>
    </source>
</evidence>
<protein>
    <submittedName>
        <fullName evidence="13">Mitochondrial carrier</fullName>
    </submittedName>
</protein>
<keyword evidence="7" id="KW-1133">Transmembrane helix</keyword>
<comment type="function">
    <text evidence="10">Transport of phosphate groups from the cytosol to the mitochondrial matrix.</text>
</comment>
<dbReference type="OrthoDB" id="427452at2759"/>
<evidence type="ECO:0000256" key="5">
    <source>
        <dbReference type="ARBA" id="ARBA00022737"/>
    </source>
</evidence>
<dbReference type="GO" id="GO:0005315">
    <property type="term" value="F:phosphate transmembrane transporter activity"/>
    <property type="evidence" value="ECO:0007669"/>
    <property type="project" value="InterPro"/>
</dbReference>
<gene>
    <name evidence="13" type="ORF">L873DRAFT_1822474</name>
</gene>
<evidence type="ECO:0000256" key="10">
    <source>
        <dbReference type="ARBA" id="ARBA00054508"/>
    </source>
</evidence>
<dbReference type="Pfam" id="PF00153">
    <property type="entry name" value="Mito_carr"/>
    <property type="match status" value="3"/>
</dbReference>
<keyword evidence="14" id="KW-1185">Reference proteome</keyword>
<accession>A0A3N4IUY8</accession>
<keyword evidence="9 11" id="KW-0472">Membrane</keyword>
<dbReference type="GO" id="GO:0035434">
    <property type="term" value="P:copper ion transmembrane transport"/>
    <property type="evidence" value="ECO:0007669"/>
    <property type="project" value="UniProtKB-ARBA"/>
</dbReference>
<dbReference type="SUPFAM" id="SSF103506">
    <property type="entry name" value="Mitochondrial carrier"/>
    <property type="match status" value="1"/>
</dbReference>
<name>A0A3N4IUY8_9PEZI</name>
<dbReference type="Proteomes" id="UP000276215">
    <property type="component" value="Unassembled WGS sequence"/>
</dbReference>
<dbReference type="InterPro" id="IPR044677">
    <property type="entry name" value="SLC25A3/Pic2/Mir1-like"/>
</dbReference>
<dbReference type="InterPro" id="IPR018108">
    <property type="entry name" value="MCP_transmembrane"/>
</dbReference>
<evidence type="ECO:0000256" key="6">
    <source>
        <dbReference type="ARBA" id="ARBA00022792"/>
    </source>
</evidence>
<keyword evidence="4 11" id="KW-0812">Transmembrane</keyword>
<feature type="repeat" description="Solcar" evidence="11">
    <location>
        <begin position="81"/>
        <end position="165"/>
    </location>
</feature>
<evidence type="ECO:0000256" key="9">
    <source>
        <dbReference type="ARBA" id="ARBA00023136"/>
    </source>
</evidence>
<dbReference type="GO" id="GO:1990547">
    <property type="term" value="P:mitochondrial phosphate ion transmembrane transport"/>
    <property type="evidence" value="ECO:0007669"/>
    <property type="project" value="InterPro"/>
</dbReference>
<dbReference type="PROSITE" id="PS50920">
    <property type="entry name" value="SOLCAR"/>
    <property type="match status" value="3"/>
</dbReference>
<evidence type="ECO:0000256" key="4">
    <source>
        <dbReference type="ARBA" id="ARBA00022692"/>
    </source>
</evidence>
<feature type="repeat" description="Solcar" evidence="11">
    <location>
        <begin position="178"/>
        <end position="263"/>
    </location>
</feature>
<keyword evidence="8" id="KW-0496">Mitochondrion</keyword>
<dbReference type="FunFam" id="1.50.40.10:FF:000076">
    <property type="entry name" value="Mitochondrial phosphate carrier protein 2"/>
    <property type="match status" value="1"/>
</dbReference>
<organism evidence="13 14">
    <name type="scientific">Choiromyces venosus 120613-1</name>
    <dbReference type="NCBI Taxonomy" id="1336337"/>
    <lineage>
        <taxon>Eukaryota</taxon>
        <taxon>Fungi</taxon>
        <taxon>Dikarya</taxon>
        <taxon>Ascomycota</taxon>
        <taxon>Pezizomycotina</taxon>
        <taxon>Pezizomycetes</taxon>
        <taxon>Pezizales</taxon>
        <taxon>Tuberaceae</taxon>
        <taxon>Choiromyces</taxon>
    </lineage>
</organism>
<proteinExistence type="inferred from homology"/>
<reference evidence="13 14" key="1">
    <citation type="journal article" date="2018" name="Nat. Ecol. Evol.">
        <title>Pezizomycetes genomes reveal the molecular basis of ectomycorrhizal truffle lifestyle.</title>
        <authorList>
            <person name="Murat C."/>
            <person name="Payen T."/>
            <person name="Noel B."/>
            <person name="Kuo A."/>
            <person name="Morin E."/>
            <person name="Chen J."/>
            <person name="Kohler A."/>
            <person name="Krizsan K."/>
            <person name="Balestrini R."/>
            <person name="Da Silva C."/>
            <person name="Montanini B."/>
            <person name="Hainaut M."/>
            <person name="Levati E."/>
            <person name="Barry K.W."/>
            <person name="Belfiori B."/>
            <person name="Cichocki N."/>
            <person name="Clum A."/>
            <person name="Dockter R.B."/>
            <person name="Fauchery L."/>
            <person name="Guy J."/>
            <person name="Iotti M."/>
            <person name="Le Tacon F."/>
            <person name="Lindquist E.A."/>
            <person name="Lipzen A."/>
            <person name="Malagnac F."/>
            <person name="Mello A."/>
            <person name="Molinier V."/>
            <person name="Miyauchi S."/>
            <person name="Poulain J."/>
            <person name="Riccioni C."/>
            <person name="Rubini A."/>
            <person name="Sitrit Y."/>
            <person name="Splivallo R."/>
            <person name="Traeger S."/>
            <person name="Wang M."/>
            <person name="Zifcakova L."/>
            <person name="Wipf D."/>
            <person name="Zambonelli A."/>
            <person name="Paolocci F."/>
            <person name="Nowrousian M."/>
            <person name="Ottonello S."/>
            <person name="Baldrian P."/>
            <person name="Spatafora J.W."/>
            <person name="Henrissat B."/>
            <person name="Nagy L.G."/>
            <person name="Aury J.M."/>
            <person name="Wincker P."/>
            <person name="Grigoriev I.V."/>
            <person name="Bonfante P."/>
            <person name="Martin F.M."/>
        </authorList>
    </citation>
    <scope>NUCLEOTIDE SEQUENCE [LARGE SCALE GENOMIC DNA]</scope>
    <source>
        <strain evidence="13 14">120613-1</strain>
    </source>
</reference>
<keyword evidence="5" id="KW-0677">Repeat</keyword>
<dbReference type="STRING" id="1336337.A0A3N4IUY8"/>